<proteinExistence type="evidence at transcript level"/>
<feature type="domain" description="Gfo/Idh/MocA-like oxidoreductase N-terminal" evidence="2">
    <location>
        <begin position="6"/>
        <end position="125"/>
    </location>
</feature>
<dbReference type="Gene3D" id="3.40.50.720">
    <property type="entry name" value="NAD(P)-binding Rossmann-like Domain"/>
    <property type="match status" value="1"/>
</dbReference>
<dbReference type="PANTHER" id="PTHR46368">
    <property type="match status" value="1"/>
</dbReference>
<dbReference type="EMBL" id="EF086756">
    <property type="protein sequence ID" value="ABK26012.1"/>
    <property type="molecule type" value="mRNA"/>
</dbReference>
<dbReference type="InterPro" id="IPR036291">
    <property type="entry name" value="NAD(P)-bd_dom_sf"/>
</dbReference>
<dbReference type="Gene3D" id="3.30.360.10">
    <property type="entry name" value="Dihydrodipicolinate Reductase, domain 2"/>
    <property type="match status" value="1"/>
</dbReference>
<dbReference type="Pfam" id="PF22725">
    <property type="entry name" value="GFO_IDH_MocA_C3"/>
    <property type="match status" value="1"/>
</dbReference>
<accession>A9NZF1</accession>
<comment type="similarity">
    <text evidence="1">Belongs to the Gfo/Idh/MocA family.</text>
</comment>
<sequence length="369" mass="40680">MAEESVRFGILGCANIANKLSRAINLAPNSTLHAISSRSLEKATAFASTNNLSPEVKLYGSYDEVLDDPSVDAVYIPLPTSLHLEWALKSVQKKKHILLEKPPALSVEELDKIIEACNANGLQLMDCTMWMHHPRTYRMKQLLGNPDLFGNLKSIHSNFAYCAGGDFLTKDIRVKPDRDALGALGDAGWYSIRAILWANDYQMPQTVTALPGHVVNEAGVILACGATFLWQDGRVATFECSFLSHMSMDIIVHGSRGCLSLRDFVVPYEENCASFLSSSNVSAYFLSSSNVKFPGNFDTGWDPRPTEHSVITELPQEALMVEEFSRLVKSIRDIGAKPDLQWSAITRKTQILVNAVNTSIKEGLISVTL</sequence>
<evidence type="ECO:0000313" key="4">
    <source>
        <dbReference type="EMBL" id="ABK26012.1"/>
    </source>
</evidence>
<dbReference type="InterPro" id="IPR000683">
    <property type="entry name" value="Gfo/Idh/MocA-like_OxRdtase_N"/>
</dbReference>
<dbReference type="Pfam" id="PF01408">
    <property type="entry name" value="GFO_IDH_MocA"/>
    <property type="match status" value="1"/>
</dbReference>
<feature type="domain" description="GFO/IDH/MocA-like oxidoreductase" evidence="3">
    <location>
        <begin position="149"/>
        <end position="259"/>
    </location>
</feature>
<evidence type="ECO:0000259" key="2">
    <source>
        <dbReference type="Pfam" id="PF01408"/>
    </source>
</evidence>
<dbReference type="AlphaFoldDB" id="A9NZF1"/>
<evidence type="ECO:0000259" key="3">
    <source>
        <dbReference type="Pfam" id="PF22725"/>
    </source>
</evidence>
<protein>
    <submittedName>
        <fullName evidence="4">Uncharacterized protein</fullName>
    </submittedName>
</protein>
<reference evidence="4" key="1">
    <citation type="journal article" date="2008" name="BMC Genomics">
        <title>A conifer genomics resource of 200,000 spruce (Picea spp.) ESTs and 6,464 high-quality, sequence-finished full-length cDNAs for Sitka spruce (Picea sitchensis).</title>
        <authorList>
            <person name="Ralph S.G."/>
            <person name="Chun H.J."/>
            <person name="Kolosova N."/>
            <person name="Cooper D."/>
            <person name="Oddy C."/>
            <person name="Ritland C.E."/>
            <person name="Kirkpatrick R."/>
            <person name="Moore R."/>
            <person name="Barber S."/>
            <person name="Holt R.A."/>
            <person name="Jones S.J."/>
            <person name="Marra M.A."/>
            <person name="Douglas C.J."/>
            <person name="Ritland K."/>
            <person name="Bohlmann J."/>
        </authorList>
    </citation>
    <scope>NUCLEOTIDE SEQUENCE</scope>
    <source>
        <tissue evidence="4">Green portion of the leader tissue</tissue>
    </source>
</reference>
<dbReference type="InterPro" id="IPR055170">
    <property type="entry name" value="GFO_IDH_MocA-like_dom"/>
</dbReference>
<evidence type="ECO:0000256" key="1">
    <source>
        <dbReference type="ARBA" id="ARBA00010928"/>
    </source>
</evidence>
<dbReference type="SUPFAM" id="SSF55347">
    <property type="entry name" value="Glyceraldehyde-3-phosphate dehydrogenase-like, C-terminal domain"/>
    <property type="match status" value="1"/>
</dbReference>
<organism evidence="4">
    <name type="scientific">Picea sitchensis</name>
    <name type="common">Sitka spruce</name>
    <name type="synonym">Pinus sitchensis</name>
    <dbReference type="NCBI Taxonomy" id="3332"/>
    <lineage>
        <taxon>Eukaryota</taxon>
        <taxon>Viridiplantae</taxon>
        <taxon>Streptophyta</taxon>
        <taxon>Embryophyta</taxon>
        <taxon>Tracheophyta</taxon>
        <taxon>Spermatophyta</taxon>
        <taxon>Pinopsida</taxon>
        <taxon>Pinidae</taxon>
        <taxon>Conifers I</taxon>
        <taxon>Pinales</taxon>
        <taxon>Pinaceae</taxon>
        <taxon>Picea</taxon>
    </lineage>
</organism>
<name>A9NZF1_PICSI</name>
<dbReference type="GO" id="GO:0000166">
    <property type="term" value="F:nucleotide binding"/>
    <property type="evidence" value="ECO:0007669"/>
    <property type="project" value="InterPro"/>
</dbReference>
<dbReference type="SUPFAM" id="SSF51735">
    <property type="entry name" value="NAD(P)-binding Rossmann-fold domains"/>
    <property type="match status" value="1"/>
</dbReference>
<dbReference type="PANTHER" id="PTHR46368:SF4">
    <property type="entry name" value="OS10G0403700 PROTEIN"/>
    <property type="match status" value="1"/>
</dbReference>